<reference evidence="3" key="3">
    <citation type="submission" date="2022-12" db="EMBL/GenBank/DDBJ databases">
        <title>Complete genome sequence of Rhodopseudomonas palustris CGA0092 and corrections to the R. palustris CGA009 genome sequence.</title>
        <authorList>
            <person name="Mazny B.R."/>
            <person name="Sheff O.F."/>
            <person name="LaSarre B."/>
            <person name="McKinlay A."/>
            <person name="McKinlay J.B."/>
        </authorList>
    </citation>
    <scope>NUCLEOTIDE SEQUENCE</scope>
    <source>
        <strain evidence="3">CGA009</strain>
    </source>
</reference>
<accession>Q6N228</accession>
<proteinExistence type="predicted"/>
<dbReference type="STRING" id="258594.RPA4222"/>
<evidence type="ECO:0000256" key="1">
    <source>
        <dbReference type="SAM" id="MobiDB-lite"/>
    </source>
</evidence>
<feature type="compositionally biased region" description="Polar residues" evidence="1">
    <location>
        <begin position="37"/>
        <end position="49"/>
    </location>
</feature>
<protein>
    <submittedName>
        <fullName evidence="2">Uncharacterized protein</fullName>
    </submittedName>
</protein>
<dbReference type="RefSeq" id="WP_011159757.1">
    <property type="nucleotide sequence ID" value="NZ_CP116810.1"/>
</dbReference>
<name>Q6N228_RHOPA</name>
<feature type="region of interest" description="Disordered" evidence="1">
    <location>
        <begin position="37"/>
        <end position="61"/>
    </location>
</feature>
<dbReference type="GeneID" id="66895348"/>
<reference evidence="3" key="1">
    <citation type="submission" date="2003-07" db="EMBL/GenBank/DDBJ databases">
        <authorList>
            <consortium name="Rhodopseudomonas genome consortium"/>
            <person name="Larimer F."/>
            <person name="Harwood C."/>
        </authorList>
    </citation>
    <scope>NUCLEOTIDE SEQUENCE</scope>
    <source>
        <strain evidence="3">CGA009</strain>
    </source>
</reference>
<sequence length="131" mass="13176">MSQIVRGILGAIAITGTLGAAQLAVGEDLGRTTLVQQASAVSPSGQDVNRSGKGDRATTAGDLQAGQTFSVTLIGQSVLVRVSRDQAEGAAIRTPASSKPALAPKAIVACEPVVSVLTEVAKQLQPGRCVA</sequence>
<evidence type="ECO:0000313" key="4">
    <source>
        <dbReference type="Proteomes" id="UP000001426"/>
    </source>
</evidence>
<dbReference type="Proteomes" id="UP000001426">
    <property type="component" value="Chromosome"/>
</dbReference>
<dbReference type="eggNOG" id="ENOG5030X50">
    <property type="taxonomic scope" value="Bacteria"/>
</dbReference>
<dbReference type="EMBL" id="CP116810">
    <property type="protein sequence ID" value="WCL94412.1"/>
    <property type="molecule type" value="Genomic_DNA"/>
</dbReference>
<reference evidence="2 4" key="2">
    <citation type="journal article" date="2004" name="Nat. Biotechnol.">
        <title>Complete genome sequence of the metabolically versatile photosynthetic bacterium Rhodopseudomonas palustris.</title>
        <authorList>
            <person name="Larimer F.W."/>
            <person name="Chain P."/>
            <person name="Hauser L."/>
            <person name="Lamerdin J."/>
            <person name="Malfatti S."/>
            <person name="Do L."/>
            <person name="Land M.L."/>
            <person name="Pelletier D.A."/>
            <person name="Beatty J.T."/>
            <person name="Lang A.S."/>
            <person name="Tabita F.R."/>
            <person name="Gibson J.L."/>
            <person name="Hanson T.E."/>
            <person name="Bobst C."/>
            <person name="Torres J.L."/>
            <person name="Peres C."/>
            <person name="Harrison F.H."/>
            <person name="Gibson J."/>
            <person name="Harwood C.S."/>
        </authorList>
    </citation>
    <scope>NUCLEOTIDE SEQUENCE [LARGE SCALE GENOMIC DNA]</scope>
    <source>
        <strain evidence="4">ATCC BAA-98 / CGA009</strain>
        <strain evidence="2">CGA009</strain>
    </source>
</reference>
<dbReference type="AlphaFoldDB" id="Q6N228"/>
<evidence type="ECO:0000313" key="2">
    <source>
        <dbReference type="EMBL" id="CAE29663.1"/>
    </source>
</evidence>
<gene>
    <name evidence="2" type="ordered locus">RPA4222</name>
    <name evidence="3" type="ORF">TX73_021885</name>
</gene>
<dbReference type="EMBL" id="BX572606">
    <property type="protein sequence ID" value="CAE29663.1"/>
    <property type="molecule type" value="Genomic_DNA"/>
</dbReference>
<dbReference type="HOGENOM" id="CLU_150006_0_0_5"/>
<evidence type="ECO:0000313" key="3">
    <source>
        <dbReference type="EMBL" id="WCL94412.1"/>
    </source>
</evidence>
<keyword evidence="4" id="KW-1185">Reference proteome</keyword>
<organism evidence="2">
    <name type="scientific">Rhodopseudomonas palustris (strain ATCC BAA-98 / CGA009)</name>
    <dbReference type="NCBI Taxonomy" id="258594"/>
    <lineage>
        <taxon>Bacteria</taxon>
        <taxon>Pseudomonadati</taxon>
        <taxon>Pseudomonadota</taxon>
        <taxon>Alphaproteobacteria</taxon>
        <taxon>Hyphomicrobiales</taxon>
        <taxon>Nitrobacteraceae</taxon>
        <taxon>Rhodopseudomonas</taxon>
    </lineage>
</organism>
<dbReference type="KEGG" id="rpa:TX73_021885"/>